<gene>
    <name evidence="2" type="ORF">ACFPZN_06875</name>
</gene>
<organism evidence="2 3">
    <name type="scientific">Actinomadura rugatobispora</name>
    <dbReference type="NCBI Taxonomy" id="1994"/>
    <lineage>
        <taxon>Bacteria</taxon>
        <taxon>Bacillati</taxon>
        <taxon>Actinomycetota</taxon>
        <taxon>Actinomycetes</taxon>
        <taxon>Streptosporangiales</taxon>
        <taxon>Thermomonosporaceae</taxon>
        <taxon>Actinomadura</taxon>
    </lineage>
</organism>
<feature type="compositionally biased region" description="Basic and acidic residues" evidence="1">
    <location>
        <begin position="63"/>
        <end position="79"/>
    </location>
</feature>
<comment type="caution">
    <text evidence="2">The sequence shown here is derived from an EMBL/GenBank/DDBJ whole genome shotgun (WGS) entry which is preliminary data.</text>
</comment>
<dbReference type="Proteomes" id="UP001596074">
    <property type="component" value="Unassembled WGS sequence"/>
</dbReference>
<evidence type="ECO:0000313" key="3">
    <source>
        <dbReference type="Proteomes" id="UP001596074"/>
    </source>
</evidence>
<reference evidence="3" key="1">
    <citation type="journal article" date="2019" name="Int. J. Syst. Evol. Microbiol.">
        <title>The Global Catalogue of Microorganisms (GCM) 10K type strain sequencing project: providing services to taxonomists for standard genome sequencing and annotation.</title>
        <authorList>
            <consortium name="The Broad Institute Genomics Platform"/>
            <consortium name="The Broad Institute Genome Sequencing Center for Infectious Disease"/>
            <person name="Wu L."/>
            <person name="Ma J."/>
        </authorList>
    </citation>
    <scope>NUCLEOTIDE SEQUENCE [LARGE SCALE GENOMIC DNA]</scope>
    <source>
        <strain evidence="3">KCTC 42087</strain>
    </source>
</reference>
<feature type="region of interest" description="Disordered" evidence="1">
    <location>
        <begin position="59"/>
        <end position="79"/>
    </location>
</feature>
<proteinExistence type="predicted"/>
<protein>
    <submittedName>
        <fullName evidence="2">Uncharacterized protein</fullName>
    </submittedName>
</protein>
<sequence length="79" mass="9297">MSTGQNITGYFFDWRREAERDGWHLADGTWRHQETHEEHADDFYVYLGSEYWVEAWPVGEGSGAREPDRPAHRERETAG</sequence>
<name>A0ABW0ZWY2_9ACTN</name>
<accession>A0ABW0ZWY2</accession>
<dbReference type="RefSeq" id="WP_378280948.1">
    <property type="nucleotide sequence ID" value="NZ_JBHSON010000007.1"/>
</dbReference>
<dbReference type="EMBL" id="JBHSON010000007">
    <property type="protein sequence ID" value="MFC5745325.1"/>
    <property type="molecule type" value="Genomic_DNA"/>
</dbReference>
<evidence type="ECO:0000256" key="1">
    <source>
        <dbReference type="SAM" id="MobiDB-lite"/>
    </source>
</evidence>
<keyword evidence="3" id="KW-1185">Reference proteome</keyword>
<evidence type="ECO:0000313" key="2">
    <source>
        <dbReference type="EMBL" id="MFC5745325.1"/>
    </source>
</evidence>